<proteinExistence type="predicted"/>
<dbReference type="RefSeq" id="WP_149750275.1">
    <property type="nucleotide sequence ID" value="NZ_VUJW01000003.1"/>
</dbReference>
<reference evidence="1 2" key="2">
    <citation type="submission" date="2019-09" db="EMBL/GenBank/DDBJ databases">
        <authorList>
            <person name="Jin C."/>
        </authorList>
    </citation>
    <scope>NUCLEOTIDE SEQUENCE [LARGE SCALE GENOMIC DNA]</scope>
    <source>
        <strain evidence="1 2">BN140041</strain>
    </source>
</reference>
<accession>A0A5B1M4I3</accession>
<reference evidence="1 2" key="1">
    <citation type="submission" date="2019-09" db="EMBL/GenBank/DDBJ databases">
        <title>Nocardioides panacisoli sp. nov., isolated from the soil of a ginseng field.</title>
        <authorList>
            <person name="Cho C."/>
        </authorList>
    </citation>
    <scope>NUCLEOTIDE SEQUENCE [LARGE SCALE GENOMIC DNA]</scope>
    <source>
        <strain evidence="1 2">BN140041</strain>
    </source>
</reference>
<evidence type="ECO:0000313" key="1">
    <source>
        <dbReference type="EMBL" id="KAA1427823.1"/>
    </source>
</evidence>
<evidence type="ECO:0000313" key="2">
    <source>
        <dbReference type="Proteomes" id="UP000324351"/>
    </source>
</evidence>
<gene>
    <name evidence="1" type="ORF">F0U47_10390</name>
</gene>
<name>A0A5B1M4I3_9ACTN</name>
<organism evidence="1 2">
    <name type="scientific">Nocardioides antri</name>
    <dbReference type="NCBI Taxonomy" id="2607659"/>
    <lineage>
        <taxon>Bacteria</taxon>
        <taxon>Bacillati</taxon>
        <taxon>Actinomycetota</taxon>
        <taxon>Actinomycetes</taxon>
        <taxon>Propionibacteriales</taxon>
        <taxon>Nocardioidaceae</taxon>
        <taxon>Nocardioides</taxon>
    </lineage>
</organism>
<dbReference type="EMBL" id="VUJW01000003">
    <property type="protein sequence ID" value="KAA1427823.1"/>
    <property type="molecule type" value="Genomic_DNA"/>
</dbReference>
<comment type="caution">
    <text evidence="1">The sequence shown here is derived from an EMBL/GenBank/DDBJ whole genome shotgun (WGS) entry which is preliminary data.</text>
</comment>
<protein>
    <submittedName>
        <fullName evidence="1">Uncharacterized protein</fullName>
    </submittedName>
</protein>
<dbReference type="Proteomes" id="UP000324351">
    <property type="component" value="Unassembled WGS sequence"/>
</dbReference>
<dbReference type="AlphaFoldDB" id="A0A5B1M4I3"/>
<keyword evidence="2" id="KW-1185">Reference proteome</keyword>
<sequence>MLNVNYPELDAGRDAPRDVVYAEPSNAVPFVWDYTLRDDGGLDISYNGVEPPRSGDMAEIAKDNVTLTLIRTTAGGLGVPARKARGARAVASALR</sequence>